<comment type="caution">
    <text evidence="1">The sequence shown here is derived from an EMBL/GenBank/DDBJ whole genome shotgun (WGS) entry which is preliminary data.</text>
</comment>
<dbReference type="EMBL" id="BAFB01000202">
    <property type="protein sequence ID" value="GAB36184.1"/>
    <property type="molecule type" value="Genomic_DNA"/>
</dbReference>
<evidence type="ECO:0000313" key="1">
    <source>
        <dbReference type="EMBL" id="GAB36184.1"/>
    </source>
</evidence>
<gene>
    <name evidence="1" type="ORF">GOOTI_202_00400</name>
</gene>
<reference evidence="1" key="1">
    <citation type="submission" date="2012-02" db="EMBL/GenBank/DDBJ databases">
        <title>Whole genome shotgun sequence of Gordonia otitidis NBRC 100426.</title>
        <authorList>
            <person name="Yoshida I."/>
            <person name="Hosoyama A."/>
            <person name="Tsuchikane K."/>
            <person name="Katsumata H."/>
            <person name="Yamazaki S."/>
            <person name="Fujita N."/>
        </authorList>
    </citation>
    <scope>NUCLEOTIDE SEQUENCE [LARGE SCALE GENOMIC DNA]</scope>
    <source>
        <strain evidence="1">NBRC 100426</strain>
    </source>
</reference>
<proteinExistence type="predicted"/>
<accession>H5TRS6</accession>
<organism evidence="1 2">
    <name type="scientific">Gordonia otitidis (strain DSM 44809 / CCUG 52243 / JCM 12355 / NBRC 100426 / IFM 10032)</name>
    <dbReference type="NCBI Taxonomy" id="1108044"/>
    <lineage>
        <taxon>Bacteria</taxon>
        <taxon>Bacillati</taxon>
        <taxon>Actinomycetota</taxon>
        <taxon>Actinomycetes</taxon>
        <taxon>Mycobacteriales</taxon>
        <taxon>Gordoniaceae</taxon>
        <taxon>Gordonia</taxon>
    </lineage>
</organism>
<protein>
    <submittedName>
        <fullName evidence="1">Uncharacterized protein</fullName>
    </submittedName>
</protein>
<sequence length="198" mass="21253">MTSTPPAEPQWRVHVSLQHWINDYAVDLGGALGSTAWFITADEADAASRNGEALDSLVTMSDARVPVEVADHDGPFSVSVECTGCHTEYGYSDAGGWSIDEHSDCAAGKPAGPPPQPLPVWPRYWRRALDGCTLGEAVSIAQSGQPRTPKSGGASYTIELRFDVQADDDDHARQLAQLLADTAGGRLTAIFDETWNEI</sequence>
<keyword evidence="2" id="KW-1185">Reference proteome</keyword>
<dbReference type="Proteomes" id="UP000005038">
    <property type="component" value="Unassembled WGS sequence"/>
</dbReference>
<name>H5TRS6_GORO1</name>
<dbReference type="AlphaFoldDB" id="H5TRS6"/>
<dbReference type="RefSeq" id="WP_007240368.1">
    <property type="nucleotide sequence ID" value="NZ_BAFB01000202.1"/>
</dbReference>
<evidence type="ECO:0000313" key="2">
    <source>
        <dbReference type="Proteomes" id="UP000005038"/>
    </source>
</evidence>